<proteinExistence type="predicted"/>
<evidence type="ECO:0000256" key="1">
    <source>
        <dbReference type="SAM" id="MobiDB-lite"/>
    </source>
</evidence>
<dbReference type="AlphaFoldDB" id="G5A1P9"/>
<feature type="compositionally biased region" description="Low complexity" evidence="1">
    <location>
        <begin position="528"/>
        <end position="546"/>
    </location>
</feature>
<feature type="compositionally biased region" description="Polar residues" evidence="1">
    <location>
        <begin position="261"/>
        <end position="270"/>
    </location>
</feature>
<dbReference type="GO" id="GO:0015074">
    <property type="term" value="P:DNA integration"/>
    <property type="evidence" value="ECO:0007669"/>
    <property type="project" value="InterPro"/>
</dbReference>
<dbReference type="GO" id="GO:0006310">
    <property type="term" value="P:DNA recombination"/>
    <property type="evidence" value="ECO:0007669"/>
    <property type="project" value="InterPro"/>
</dbReference>
<dbReference type="Proteomes" id="UP000002640">
    <property type="component" value="Unassembled WGS sequence"/>
</dbReference>
<feature type="region of interest" description="Disordered" evidence="1">
    <location>
        <begin position="522"/>
        <end position="546"/>
    </location>
</feature>
<dbReference type="InterPro" id="IPR013762">
    <property type="entry name" value="Integrase-like_cat_sf"/>
</dbReference>
<feature type="region of interest" description="Disordered" evidence="1">
    <location>
        <begin position="252"/>
        <end position="279"/>
    </location>
</feature>
<dbReference type="EMBL" id="JH159158">
    <property type="protein sequence ID" value="EGZ10847.1"/>
    <property type="molecule type" value="Genomic_DNA"/>
</dbReference>
<organism evidence="2 3">
    <name type="scientific">Phytophthora sojae (strain P6497)</name>
    <name type="common">Soybean stem and root rot agent</name>
    <name type="synonym">Phytophthora megasperma f. sp. glycines</name>
    <dbReference type="NCBI Taxonomy" id="1094619"/>
    <lineage>
        <taxon>Eukaryota</taxon>
        <taxon>Sar</taxon>
        <taxon>Stramenopiles</taxon>
        <taxon>Oomycota</taxon>
        <taxon>Peronosporomycetes</taxon>
        <taxon>Peronosporales</taxon>
        <taxon>Peronosporaceae</taxon>
        <taxon>Phytophthora</taxon>
    </lineage>
</organism>
<evidence type="ECO:0000313" key="3">
    <source>
        <dbReference type="Proteomes" id="UP000002640"/>
    </source>
</evidence>
<dbReference type="GO" id="GO:0003677">
    <property type="term" value="F:DNA binding"/>
    <property type="evidence" value="ECO:0007669"/>
    <property type="project" value="InterPro"/>
</dbReference>
<protein>
    <submittedName>
        <fullName evidence="2">Uncharacterized protein</fullName>
    </submittedName>
</protein>
<dbReference type="RefSeq" id="XP_009533592.1">
    <property type="nucleotide sequence ID" value="XM_009535297.1"/>
</dbReference>
<dbReference type="STRING" id="1094619.G5A1P9"/>
<gene>
    <name evidence="2" type="ORF">PHYSODRAFT_520664</name>
</gene>
<dbReference type="InParanoid" id="G5A1P9"/>
<sequence>MSTKALIPGNSQRARSTALNAFERFAVAEGFTVNAIYEFVGGDSTGDTLYIVLDKFAVYLAFKESSKGSLLSKNSVARYFGNVKNHLLELFPALSAVSDRRLQKIASILDKYCSKRGTDFTHQAPLCTKSDLRSLSLAILKGAVSVQDYQDAALLNILWYLLGRSSDTMCLVKNQVAVYPGGCLFITFKRMKSASYQGASIFHDPNDFSSCSIHALALATIMQSTPSEFLMDQLPRDTQELLPTEISETPLRELLDARTRSPATSNSESPTPKAPAKKATVPGIHAYVNRVLQKWSGVCQTDGTNLTPGLSSHSFRRGAAQNANSDSKISTPWILDRGGWSMSAVSKAFNYIVGTTQEDQTVGKSLAGWDLKASPRLPTLDDFDPLVLHRIRLLQDRLFSAAKGFTERLSLRDDVVDVLTATAILHYPDMLRLRPESLYIKRVQEVLSQVQAAEAEIAAWSMAIHRTLQPSKNDTPRSPAPRRVEDNELLRRQTLLSEQQAQILGGLAAEVKALNQRVQRLEHPSDVTTAPSTTAAGSLSSSSSALSDTASGAATRAHSRAKPFATVWYEWFLPPLPSARPNRRRYHECKVAVAFMRVFLPAGYNVTGDEVTAKGRILSSGREAEANVLAFLEAENVKAKSHGTIVKVLKRMYAQGKLDDRIRNYQRLQQEGKALEDAPVHVLEPYNNHSTT</sequence>
<dbReference type="SMR" id="G5A1P9"/>
<keyword evidence="3" id="KW-1185">Reference proteome</keyword>
<accession>G5A1P9</accession>
<name>G5A1P9_PHYSP</name>
<dbReference type="KEGG" id="psoj:PHYSODRAFT_520664"/>
<reference evidence="2 3" key="1">
    <citation type="journal article" date="2006" name="Science">
        <title>Phytophthora genome sequences uncover evolutionary origins and mechanisms of pathogenesis.</title>
        <authorList>
            <person name="Tyler B.M."/>
            <person name="Tripathy S."/>
            <person name="Zhang X."/>
            <person name="Dehal P."/>
            <person name="Jiang R.H."/>
            <person name="Aerts A."/>
            <person name="Arredondo F.D."/>
            <person name="Baxter L."/>
            <person name="Bensasson D."/>
            <person name="Beynon J.L."/>
            <person name="Chapman J."/>
            <person name="Damasceno C.M."/>
            <person name="Dorrance A.E."/>
            <person name="Dou D."/>
            <person name="Dickerman A.W."/>
            <person name="Dubchak I.L."/>
            <person name="Garbelotto M."/>
            <person name="Gijzen M."/>
            <person name="Gordon S.G."/>
            <person name="Govers F."/>
            <person name="Grunwald N.J."/>
            <person name="Huang W."/>
            <person name="Ivors K.L."/>
            <person name="Jones R.W."/>
            <person name="Kamoun S."/>
            <person name="Krampis K."/>
            <person name="Lamour K.H."/>
            <person name="Lee M.K."/>
            <person name="McDonald W.H."/>
            <person name="Medina M."/>
            <person name="Meijer H.J."/>
            <person name="Nordberg E.K."/>
            <person name="Maclean D.J."/>
            <person name="Ospina-Giraldo M.D."/>
            <person name="Morris P.F."/>
            <person name="Phuntumart V."/>
            <person name="Putnam N.H."/>
            <person name="Rash S."/>
            <person name="Rose J.K."/>
            <person name="Sakihama Y."/>
            <person name="Salamov A.A."/>
            <person name="Savidor A."/>
            <person name="Scheuring C.F."/>
            <person name="Smith B.M."/>
            <person name="Sobral B.W."/>
            <person name="Terry A."/>
            <person name="Torto-Alalibo T.A."/>
            <person name="Win J."/>
            <person name="Xu Z."/>
            <person name="Zhang H."/>
            <person name="Grigoriev I.V."/>
            <person name="Rokhsar D.S."/>
            <person name="Boore J.L."/>
        </authorList>
    </citation>
    <scope>NUCLEOTIDE SEQUENCE [LARGE SCALE GENOMIC DNA]</scope>
    <source>
        <strain evidence="2 3">P6497</strain>
    </source>
</reference>
<dbReference type="GeneID" id="20660314"/>
<evidence type="ECO:0000313" key="2">
    <source>
        <dbReference type="EMBL" id="EGZ10847.1"/>
    </source>
</evidence>
<dbReference type="Gene3D" id="1.10.443.10">
    <property type="entry name" value="Intergrase catalytic core"/>
    <property type="match status" value="1"/>
</dbReference>